<dbReference type="Pfam" id="PF06628">
    <property type="entry name" value="Catalase-rel"/>
    <property type="match status" value="1"/>
</dbReference>
<dbReference type="OrthoDB" id="6880011at2759"/>
<dbReference type="InterPro" id="IPR018028">
    <property type="entry name" value="Catalase"/>
</dbReference>
<keyword evidence="2" id="KW-0349">Heme</keyword>
<evidence type="ECO:0000313" key="8">
    <source>
        <dbReference type="EMBL" id="PUU79166.1"/>
    </source>
</evidence>
<keyword evidence="9" id="KW-1185">Reference proteome</keyword>
<protein>
    <submittedName>
        <fullName evidence="8">Catalase</fullName>
    </submittedName>
</protein>
<dbReference type="GO" id="GO:0020037">
    <property type="term" value="F:heme binding"/>
    <property type="evidence" value="ECO:0007669"/>
    <property type="project" value="InterPro"/>
</dbReference>
<comment type="caution">
    <text evidence="8">The sequence shown here is derived from an EMBL/GenBank/DDBJ whole genome shotgun (WGS) entry which is preliminary data.</text>
</comment>
<gene>
    <name evidence="8" type="ORF">B9Z19DRAFT_1177129</name>
</gene>
<dbReference type="STRING" id="42251.A0A2T6ZUK2"/>
<dbReference type="GO" id="GO:0042542">
    <property type="term" value="P:response to hydrogen peroxide"/>
    <property type="evidence" value="ECO:0007669"/>
    <property type="project" value="TreeGrafter"/>
</dbReference>
<dbReference type="PANTHER" id="PTHR11465:SF13">
    <property type="entry name" value="CATALASE (EUROFUNG)"/>
    <property type="match status" value="1"/>
</dbReference>
<keyword evidence="4" id="KW-0560">Oxidoreductase</keyword>
<dbReference type="GO" id="GO:0005777">
    <property type="term" value="C:peroxisome"/>
    <property type="evidence" value="ECO:0007669"/>
    <property type="project" value="TreeGrafter"/>
</dbReference>
<accession>A0A2T6ZUK2</accession>
<dbReference type="GO" id="GO:0004096">
    <property type="term" value="F:catalase activity"/>
    <property type="evidence" value="ECO:0007669"/>
    <property type="project" value="UniProtKB-EC"/>
</dbReference>
<dbReference type="InterPro" id="IPR011614">
    <property type="entry name" value="Catalase_core"/>
</dbReference>
<evidence type="ECO:0000313" key="9">
    <source>
        <dbReference type="Proteomes" id="UP000244722"/>
    </source>
</evidence>
<evidence type="ECO:0000256" key="2">
    <source>
        <dbReference type="ARBA" id="ARBA00022617"/>
    </source>
</evidence>
<dbReference type="SUPFAM" id="SSF56634">
    <property type="entry name" value="Heme-dependent catalase-like"/>
    <property type="match status" value="1"/>
</dbReference>
<dbReference type="GO" id="GO:0042744">
    <property type="term" value="P:hydrogen peroxide catabolic process"/>
    <property type="evidence" value="ECO:0007669"/>
    <property type="project" value="UniProtKB-KW"/>
</dbReference>
<dbReference type="InterPro" id="IPR010582">
    <property type="entry name" value="Catalase_immune_responsive"/>
</dbReference>
<dbReference type="GO" id="GO:0005739">
    <property type="term" value="C:mitochondrion"/>
    <property type="evidence" value="ECO:0007669"/>
    <property type="project" value="TreeGrafter"/>
</dbReference>
<sequence length="540" mass="61024">MADIDPGAEQEASFFSQYSLGPEEIAARITGVAPHGKRKDDGPYITNNDGAPYPDSAHSKNVGGVPNGVGVAHSAGSGACGYFECTKDMSELTKADLYNEVEKRTPIFMRFSTAFLSKESPDQGPSPHGFAIKHYTKDGNYDIVGLNWPIFFCRDPMQGPDVFQSQQRNPENFLDYNVTFDFLANVPESNHAAMMLFSNHGHPNGWRKMNGYGCHTFKWVNKEGQFVYVKYHFICDQGSEQLTWGEAKKKYGDDPDFFKKDLWEAIEKGEPVTWTAKVQVMKPEQADAAKLGFDPFDVTKIWPRTKFPMQSFGRLVLEENANDNHVEQAAFSPGSMVSGIEESTDMLLQARMFLYRDAQYHRLGVDFHQIRVNCPFMSCHGPASMGFGGSGNAHYASNSSVSKFRPDTAEAPYEVSDNIVSRQSHYFTECTHKEYDQARELYDRVMSKEARADLHDNTAALLKLVEYPNIQIRYLAQCYCINPEYAQAIYNLLPKPEFDFRKVRKIAEDAPSFGKERKFMPFGENHRLVGNPATIPTYQK</sequence>
<dbReference type="SMART" id="SM01060">
    <property type="entry name" value="Catalase"/>
    <property type="match status" value="1"/>
</dbReference>
<dbReference type="PANTHER" id="PTHR11465">
    <property type="entry name" value="CATALASE"/>
    <property type="match status" value="1"/>
</dbReference>
<reference evidence="8 9" key="1">
    <citation type="submission" date="2017-04" db="EMBL/GenBank/DDBJ databases">
        <title>Draft genome sequence of Tuber borchii Vittad., a whitish edible truffle.</title>
        <authorList>
            <consortium name="DOE Joint Genome Institute"/>
            <person name="Murat C."/>
            <person name="Kuo A."/>
            <person name="Barry K.W."/>
            <person name="Clum A."/>
            <person name="Dockter R.B."/>
            <person name="Fauchery L."/>
            <person name="Iotti M."/>
            <person name="Kohler A."/>
            <person name="Labutti K."/>
            <person name="Lindquist E.A."/>
            <person name="Lipzen A."/>
            <person name="Ohm R.A."/>
            <person name="Wang M."/>
            <person name="Grigoriev I.V."/>
            <person name="Zambonelli A."/>
            <person name="Martin F.M."/>
        </authorList>
    </citation>
    <scope>NUCLEOTIDE SEQUENCE [LARGE SCALE GENOMIC DNA]</scope>
    <source>
        <strain evidence="8 9">Tbo3840</strain>
    </source>
</reference>
<dbReference type="PROSITE" id="PS51402">
    <property type="entry name" value="CATALASE_3"/>
    <property type="match status" value="1"/>
</dbReference>
<dbReference type="Pfam" id="PF00199">
    <property type="entry name" value="Catalase"/>
    <property type="match status" value="1"/>
</dbReference>
<dbReference type="PRINTS" id="PR00067">
    <property type="entry name" value="CATALASE"/>
</dbReference>
<evidence type="ECO:0000256" key="3">
    <source>
        <dbReference type="ARBA" id="ARBA00022723"/>
    </source>
</evidence>
<proteinExistence type="predicted"/>
<evidence type="ECO:0000256" key="6">
    <source>
        <dbReference type="ARBA" id="ARBA00023324"/>
    </source>
</evidence>
<evidence type="ECO:0000259" key="7">
    <source>
        <dbReference type="SMART" id="SM01060"/>
    </source>
</evidence>
<dbReference type="Gene3D" id="2.40.180.10">
    <property type="entry name" value="Catalase core domain"/>
    <property type="match status" value="1"/>
</dbReference>
<dbReference type="EMBL" id="NESQ01000099">
    <property type="protein sequence ID" value="PUU79166.1"/>
    <property type="molecule type" value="Genomic_DNA"/>
</dbReference>
<evidence type="ECO:0000256" key="4">
    <source>
        <dbReference type="ARBA" id="ARBA00023002"/>
    </source>
</evidence>
<dbReference type="GO" id="GO:0046872">
    <property type="term" value="F:metal ion binding"/>
    <property type="evidence" value="ECO:0007669"/>
    <property type="project" value="UniProtKB-KW"/>
</dbReference>
<dbReference type="InterPro" id="IPR020835">
    <property type="entry name" value="Catalase_sf"/>
</dbReference>
<dbReference type="AlphaFoldDB" id="A0A2T6ZUK2"/>
<evidence type="ECO:0000256" key="5">
    <source>
        <dbReference type="ARBA" id="ARBA00023004"/>
    </source>
</evidence>
<keyword evidence="3" id="KW-0479">Metal-binding</keyword>
<keyword evidence="1" id="KW-0575">Peroxidase</keyword>
<name>A0A2T6ZUK2_TUBBO</name>
<keyword evidence="5" id="KW-0408">Iron</keyword>
<feature type="domain" description="Catalase core" evidence="7">
    <location>
        <begin position="46"/>
        <end position="404"/>
    </location>
</feature>
<organism evidence="8 9">
    <name type="scientific">Tuber borchii</name>
    <name type="common">White truffle</name>
    <dbReference type="NCBI Taxonomy" id="42251"/>
    <lineage>
        <taxon>Eukaryota</taxon>
        <taxon>Fungi</taxon>
        <taxon>Dikarya</taxon>
        <taxon>Ascomycota</taxon>
        <taxon>Pezizomycotina</taxon>
        <taxon>Pezizomycetes</taxon>
        <taxon>Pezizales</taxon>
        <taxon>Tuberaceae</taxon>
        <taxon>Tuber</taxon>
    </lineage>
</organism>
<dbReference type="Proteomes" id="UP000244722">
    <property type="component" value="Unassembled WGS sequence"/>
</dbReference>
<keyword evidence="6" id="KW-0376">Hydrogen peroxide</keyword>
<evidence type="ECO:0000256" key="1">
    <source>
        <dbReference type="ARBA" id="ARBA00022559"/>
    </source>
</evidence>